<dbReference type="GO" id="GO:0061157">
    <property type="term" value="P:mRNA destabilization"/>
    <property type="evidence" value="ECO:0007669"/>
    <property type="project" value="TreeGrafter"/>
</dbReference>
<dbReference type="GeneID" id="18245887"/>
<dbReference type="PROSITE" id="PS50882">
    <property type="entry name" value="YTH"/>
    <property type="match status" value="1"/>
</dbReference>
<dbReference type="InterPro" id="IPR045168">
    <property type="entry name" value="YTH_prot"/>
</dbReference>
<dbReference type="PANTHER" id="PTHR12357">
    <property type="entry name" value="YTH YT521-B HOMOLOGY DOMAIN-CONTAINING"/>
    <property type="match status" value="1"/>
</dbReference>
<sequence length="194" mass="22193">MQKSPKISAINPKYVPVQYQQQQQKKWTPLPFKNYVGTQFNVSPTSKFFVIKSYTLLDVNASFINNIWASTELGNKRLSSAFKKAADDQGEVYLFFSVNGSGKFCGVAKMTSDLDMEKSSNIWFETSKWKGVFDVDWLMVKDIPNKYFHFLKVAANENKPVSNSRDTQEIPLNIALEMLKIFSTFKTSTSFLMC</sequence>
<feature type="domain" description="YTH" evidence="1">
    <location>
        <begin position="46"/>
        <end position="182"/>
    </location>
</feature>
<dbReference type="InterPro" id="IPR007275">
    <property type="entry name" value="YTH_domain"/>
</dbReference>
<dbReference type="Proteomes" id="UP000000707">
    <property type="component" value="Unassembled WGS sequence"/>
</dbReference>
<dbReference type="Pfam" id="PF04146">
    <property type="entry name" value="YTH"/>
    <property type="match status" value="1"/>
</dbReference>
<dbReference type="HOGENOM" id="CLU_089812_1_0_1"/>
<dbReference type="EMBL" id="GL996524">
    <property type="protein sequence ID" value="EGV63209.1"/>
    <property type="molecule type" value="Genomic_DNA"/>
</dbReference>
<evidence type="ECO:0000313" key="3">
    <source>
        <dbReference type="Proteomes" id="UP000000707"/>
    </source>
</evidence>
<organism evidence="3">
    <name type="scientific">Candida tenuis (strain ATCC 10573 / BCRC 21748 / CBS 615 / JCM 9827 / NBRC 10315 / NRRL Y-1498 / VKM Y-70)</name>
    <name type="common">Yeast</name>
    <name type="synonym">Yamadazyma tenuis</name>
    <dbReference type="NCBI Taxonomy" id="590646"/>
    <lineage>
        <taxon>Eukaryota</taxon>
        <taxon>Fungi</taxon>
        <taxon>Dikarya</taxon>
        <taxon>Ascomycota</taxon>
        <taxon>Saccharomycotina</taxon>
        <taxon>Pichiomycetes</taxon>
        <taxon>Debaryomycetaceae</taxon>
        <taxon>Yamadazyma</taxon>
    </lineage>
</organism>
<proteinExistence type="predicted"/>
<keyword evidence="3" id="KW-1185">Reference proteome</keyword>
<reference evidence="2 3" key="1">
    <citation type="journal article" date="2011" name="Proc. Natl. Acad. Sci. U.S.A.">
        <title>Comparative genomics of xylose-fermenting fungi for enhanced biofuel production.</title>
        <authorList>
            <person name="Wohlbach D.J."/>
            <person name="Kuo A."/>
            <person name="Sato T.K."/>
            <person name="Potts K.M."/>
            <person name="Salamov A.A."/>
            <person name="LaButti K.M."/>
            <person name="Sun H."/>
            <person name="Clum A."/>
            <person name="Pangilinan J.L."/>
            <person name="Lindquist E.A."/>
            <person name="Lucas S."/>
            <person name="Lapidus A."/>
            <person name="Jin M."/>
            <person name="Gunawan C."/>
            <person name="Balan V."/>
            <person name="Dale B.E."/>
            <person name="Jeffries T.W."/>
            <person name="Zinkel R."/>
            <person name="Barry K.W."/>
            <person name="Grigoriev I.V."/>
            <person name="Gasch A.P."/>
        </authorList>
    </citation>
    <scope>NUCLEOTIDE SEQUENCE [LARGE SCALE GENOMIC DNA]</scope>
    <source>
        <strain evidence="3">ATCC 10573 / BCRC 21748 / CBS 615 / JCM 9827 / NBRC 10315 / NRRL Y-1498 / VKM Y-70</strain>
    </source>
</reference>
<evidence type="ECO:0000259" key="1">
    <source>
        <dbReference type="PROSITE" id="PS50882"/>
    </source>
</evidence>
<dbReference type="CDD" id="cd21134">
    <property type="entry name" value="YTH"/>
    <property type="match status" value="1"/>
</dbReference>
<gene>
    <name evidence="2" type="ORF">CANTEDRAFT_106457</name>
</gene>
<dbReference type="KEGG" id="cten:18245887"/>
<dbReference type="GO" id="GO:0005737">
    <property type="term" value="C:cytoplasm"/>
    <property type="evidence" value="ECO:0007669"/>
    <property type="project" value="TreeGrafter"/>
</dbReference>
<dbReference type="AlphaFoldDB" id="G3B5F4"/>
<dbReference type="Gene3D" id="3.10.590.10">
    <property type="entry name" value="ph1033 like domains"/>
    <property type="match status" value="1"/>
</dbReference>
<protein>
    <submittedName>
        <fullName evidence="2">YTH-domain-containing protein</fullName>
    </submittedName>
</protein>
<accession>G3B5F4</accession>
<dbReference type="eggNOG" id="KOG1901">
    <property type="taxonomic scope" value="Eukaryota"/>
</dbReference>
<dbReference type="OrthoDB" id="306690at2759"/>
<evidence type="ECO:0000313" key="2">
    <source>
        <dbReference type="EMBL" id="EGV63209.1"/>
    </source>
</evidence>
<dbReference type="GO" id="GO:0003729">
    <property type="term" value="F:mRNA binding"/>
    <property type="evidence" value="ECO:0007669"/>
    <property type="project" value="TreeGrafter"/>
</dbReference>
<dbReference type="STRING" id="590646.G3B5F4"/>
<dbReference type="GO" id="GO:1990247">
    <property type="term" value="F:N6-methyladenosine-containing RNA reader activity"/>
    <property type="evidence" value="ECO:0007669"/>
    <property type="project" value="TreeGrafter"/>
</dbReference>
<name>G3B5F4_CANTC</name>
<dbReference type="PANTHER" id="PTHR12357:SF89">
    <property type="entry name" value="YTH DOMAIN-CONTAINING FAMILY PROTEIN"/>
    <property type="match status" value="1"/>
</dbReference>